<evidence type="ECO:0000313" key="3">
    <source>
        <dbReference type="Proteomes" id="UP000218366"/>
    </source>
</evidence>
<dbReference type="PANTHER" id="PTHR37461:SF1">
    <property type="entry name" value="ANTI-SIGMA-K FACTOR RSKA"/>
    <property type="match status" value="1"/>
</dbReference>
<dbReference type="GO" id="GO:0006417">
    <property type="term" value="P:regulation of translation"/>
    <property type="evidence" value="ECO:0007669"/>
    <property type="project" value="TreeGrafter"/>
</dbReference>
<evidence type="ECO:0000259" key="1">
    <source>
        <dbReference type="Pfam" id="PF10099"/>
    </source>
</evidence>
<dbReference type="Pfam" id="PF10099">
    <property type="entry name" value="RskA_C"/>
    <property type="match status" value="1"/>
</dbReference>
<evidence type="ECO:0000313" key="2">
    <source>
        <dbReference type="EMBL" id="PCD02731.1"/>
    </source>
</evidence>
<dbReference type="PANTHER" id="PTHR37461">
    <property type="entry name" value="ANTI-SIGMA-K FACTOR RSKA"/>
    <property type="match status" value="1"/>
</dbReference>
<accession>A0A2A4B2R2</accession>
<name>A0A2A4B2R2_9SPHN</name>
<dbReference type="Proteomes" id="UP000218366">
    <property type="component" value="Unassembled WGS sequence"/>
</dbReference>
<dbReference type="EMBL" id="NWMW01000002">
    <property type="protein sequence ID" value="PCD02731.1"/>
    <property type="molecule type" value="Genomic_DNA"/>
</dbReference>
<keyword evidence="3" id="KW-1185">Reference proteome</keyword>
<dbReference type="GO" id="GO:0005886">
    <property type="term" value="C:plasma membrane"/>
    <property type="evidence" value="ECO:0007669"/>
    <property type="project" value="InterPro"/>
</dbReference>
<sequence length="237" mass="24064">MTMGDEDDVLAAETALGVLEGEDRAAAEARRASDPAFAAAVEAWEARLAPFHEEVLPVAPSPDLWSRIEAALPRSAANDSRPAIGGWRAAALSFGGIAAALALVLVTRPATPPAPPAPPAQQQPAPAPAALIAQLPDAEGASMLAARYDQGDALDVRATAIPEGPGEPELWVIPADGAPVSLGQFARSGASRLALAPTTRALLRDGATLALTLEPAEGAPHAAPSGTILGTARLTRI</sequence>
<proteinExistence type="predicted"/>
<gene>
    <name evidence="2" type="ORF">COC42_15245</name>
</gene>
<reference evidence="2 3" key="1">
    <citation type="submission" date="2017-09" db="EMBL/GenBank/DDBJ databases">
        <title>Sphingomonas spermidinifaciens 9NM-10, whole genome shotgun sequence.</title>
        <authorList>
            <person name="Feng G."/>
            <person name="Zhu H."/>
        </authorList>
    </citation>
    <scope>NUCLEOTIDE SEQUENCE [LARGE SCALE GENOMIC DNA]</scope>
    <source>
        <strain evidence="2 3">9NM-10</strain>
    </source>
</reference>
<feature type="domain" description="Anti-sigma K factor RskA C-terminal" evidence="1">
    <location>
        <begin position="97"/>
        <end position="228"/>
    </location>
</feature>
<dbReference type="OrthoDB" id="9816387at2"/>
<comment type="caution">
    <text evidence="2">The sequence shown here is derived from an EMBL/GenBank/DDBJ whole genome shotgun (WGS) entry which is preliminary data.</text>
</comment>
<dbReference type="GO" id="GO:0016989">
    <property type="term" value="F:sigma factor antagonist activity"/>
    <property type="evidence" value="ECO:0007669"/>
    <property type="project" value="TreeGrafter"/>
</dbReference>
<dbReference type="InterPro" id="IPR051474">
    <property type="entry name" value="Anti-sigma-K/W_factor"/>
</dbReference>
<organism evidence="2 3">
    <name type="scientific">Sphingomonas spermidinifaciens</name>
    <dbReference type="NCBI Taxonomy" id="1141889"/>
    <lineage>
        <taxon>Bacteria</taxon>
        <taxon>Pseudomonadati</taxon>
        <taxon>Pseudomonadota</taxon>
        <taxon>Alphaproteobacteria</taxon>
        <taxon>Sphingomonadales</taxon>
        <taxon>Sphingomonadaceae</taxon>
        <taxon>Sphingomonas</taxon>
    </lineage>
</organism>
<protein>
    <recommendedName>
        <fullName evidence="1">Anti-sigma K factor RskA C-terminal domain-containing protein</fullName>
    </recommendedName>
</protein>
<dbReference type="AlphaFoldDB" id="A0A2A4B2R2"/>
<dbReference type="InterPro" id="IPR018764">
    <property type="entry name" value="RskA_C"/>
</dbReference>